<dbReference type="InterPro" id="IPR045030">
    <property type="entry name" value="LYSM1-4"/>
</dbReference>
<dbReference type="InterPro" id="IPR018392">
    <property type="entry name" value="LysM"/>
</dbReference>
<dbReference type="GeneID" id="77802821"/>
<accession>A0ABY7CZF6</accession>
<dbReference type="PANTHER" id="PTHR20932">
    <property type="entry name" value="LYSM AND PUTATIVE PEPTIDOGLYCAN-BINDING DOMAIN-CONTAINING PROTEIN"/>
    <property type="match status" value="1"/>
</dbReference>
<evidence type="ECO:0000259" key="2">
    <source>
        <dbReference type="PROSITE" id="PS51782"/>
    </source>
</evidence>
<feature type="region of interest" description="Disordered" evidence="1">
    <location>
        <begin position="177"/>
        <end position="412"/>
    </location>
</feature>
<sequence length="412" mass="43902">MGEAQVSASGRFLPSFGQTLLQLAGVGETKRSLIAASIADAVHASPDITRPTLKRLTADQQPHTPDTASQIWKTKQPPSRTNGKQPSTQPTTPLANNPNRIKGDRDVLIHRVERGHSLPGIALSYGISLPALRKANAMWPSDPLTLKTTLRIPLGLCNLPPSKKIEIEQDSGQALVWEHEPEPPPLPHRPSLDCAASDSSDHLAQRAASSSGPRPPHTTQLGQLPPISNDGSPPPSPQPTVAALERVPADQLGFFTSLAPSDPRPSPSTHPDDPLPIPARKPSPASSSLRQRSLPAPSSKKHPLPIAIPSAGPSRTTGLSDTQISPDSQKKLAVPRASRIASQPRPDPGGTSLPPPPHARSDIEPTPMSPNSRRRMGRCGRRRQPEDERDERAMDDRPARPAAPADPAAAVP</sequence>
<feature type="domain" description="LysM" evidence="2">
    <location>
        <begin position="108"/>
        <end position="152"/>
    </location>
</feature>
<dbReference type="InterPro" id="IPR036779">
    <property type="entry name" value="LysM_dom_sf"/>
</dbReference>
<feature type="compositionally biased region" description="Basic residues" evidence="1">
    <location>
        <begin position="372"/>
        <end position="382"/>
    </location>
</feature>
<evidence type="ECO:0000256" key="1">
    <source>
        <dbReference type="SAM" id="MobiDB-lite"/>
    </source>
</evidence>
<dbReference type="EMBL" id="CP110432">
    <property type="protein sequence ID" value="WAQ90340.1"/>
    <property type="molecule type" value="Genomic_DNA"/>
</dbReference>
<dbReference type="RefSeq" id="XP_053025895.1">
    <property type="nucleotide sequence ID" value="XM_053161926.1"/>
</dbReference>
<name>A0ABY7CZF6_9BASI</name>
<feature type="compositionally biased region" description="Polar residues" evidence="1">
    <location>
        <begin position="58"/>
        <end position="99"/>
    </location>
</feature>
<feature type="compositionally biased region" description="Pro residues" evidence="1">
    <location>
        <begin position="262"/>
        <end position="281"/>
    </location>
</feature>
<reference evidence="3" key="1">
    <citation type="submission" date="2022-10" db="EMBL/GenBank/DDBJ databases">
        <title>Puccinia triticina Genome sequencing and assembly.</title>
        <authorList>
            <person name="Li C."/>
        </authorList>
    </citation>
    <scope>NUCLEOTIDE SEQUENCE</scope>
    <source>
        <strain evidence="3">Pt15</strain>
    </source>
</reference>
<feature type="region of interest" description="Disordered" evidence="1">
    <location>
        <begin position="55"/>
        <end position="101"/>
    </location>
</feature>
<feature type="compositionally biased region" description="Low complexity" evidence="1">
    <location>
        <begin position="400"/>
        <end position="412"/>
    </location>
</feature>
<keyword evidence="4" id="KW-1185">Reference proteome</keyword>
<dbReference type="Proteomes" id="UP001164743">
    <property type="component" value="Chromosome 12A"/>
</dbReference>
<dbReference type="CDD" id="cd00118">
    <property type="entry name" value="LysM"/>
    <property type="match status" value="1"/>
</dbReference>
<protein>
    <recommendedName>
        <fullName evidence="2">LysM domain-containing protein</fullName>
    </recommendedName>
</protein>
<dbReference type="Gene3D" id="3.10.350.10">
    <property type="entry name" value="LysM domain"/>
    <property type="match status" value="1"/>
</dbReference>
<dbReference type="PANTHER" id="PTHR20932:SF8">
    <property type="entry name" value="LD22649P"/>
    <property type="match status" value="1"/>
</dbReference>
<gene>
    <name evidence="3" type="ORF">PtA15_12A329</name>
</gene>
<evidence type="ECO:0000313" key="3">
    <source>
        <dbReference type="EMBL" id="WAQ90340.1"/>
    </source>
</evidence>
<dbReference type="Pfam" id="PF01476">
    <property type="entry name" value="LysM"/>
    <property type="match status" value="1"/>
</dbReference>
<dbReference type="PROSITE" id="PS51782">
    <property type="entry name" value="LYSM"/>
    <property type="match status" value="1"/>
</dbReference>
<proteinExistence type="predicted"/>
<evidence type="ECO:0000313" key="4">
    <source>
        <dbReference type="Proteomes" id="UP001164743"/>
    </source>
</evidence>
<feature type="compositionally biased region" description="Polar residues" evidence="1">
    <location>
        <begin position="207"/>
        <end position="222"/>
    </location>
</feature>
<feature type="compositionally biased region" description="Polar residues" evidence="1">
    <location>
        <begin position="313"/>
        <end position="327"/>
    </location>
</feature>
<organism evidence="3 4">
    <name type="scientific">Puccinia triticina</name>
    <dbReference type="NCBI Taxonomy" id="208348"/>
    <lineage>
        <taxon>Eukaryota</taxon>
        <taxon>Fungi</taxon>
        <taxon>Dikarya</taxon>
        <taxon>Basidiomycota</taxon>
        <taxon>Pucciniomycotina</taxon>
        <taxon>Pucciniomycetes</taxon>
        <taxon>Pucciniales</taxon>
        <taxon>Pucciniaceae</taxon>
        <taxon>Puccinia</taxon>
    </lineage>
</organism>
<feature type="compositionally biased region" description="Basic and acidic residues" evidence="1">
    <location>
        <begin position="383"/>
        <end position="399"/>
    </location>
</feature>
<dbReference type="SUPFAM" id="SSF54106">
    <property type="entry name" value="LysM domain"/>
    <property type="match status" value="1"/>
</dbReference>